<reference evidence="4" key="1">
    <citation type="submission" date="2021-02" db="EMBL/GenBank/DDBJ databases">
        <authorList>
            <person name="Nowell W R."/>
        </authorList>
    </citation>
    <scope>NUCLEOTIDE SEQUENCE</scope>
</reference>
<feature type="non-terminal residue" evidence="4">
    <location>
        <position position="1"/>
    </location>
</feature>
<evidence type="ECO:0000313" key="2">
    <source>
        <dbReference type="EMBL" id="CAF4720186.1"/>
    </source>
</evidence>
<protein>
    <recommendedName>
        <fullName evidence="1">RSE1/DDB1/CPSF1 second beta-propeller domain-containing protein</fullName>
    </recommendedName>
</protein>
<evidence type="ECO:0000313" key="5">
    <source>
        <dbReference type="EMBL" id="CAF4943556.1"/>
    </source>
</evidence>
<evidence type="ECO:0000313" key="6">
    <source>
        <dbReference type="Proteomes" id="UP000681720"/>
    </source>
</evidence>
<dbReference type="Proteomes" id="UP000681720">
    <property type="component" value="Unassembled WGS sequence"/>
</dbReference>
<dbReference type="InterPro" id="IPR058543">
    <property type="entry name" value="Beta-prop_RSE1/DDB1/CPSF1_2nd"/>
</dbReference>
<dbReference type="EMBL" id="CAJOBJ010161230">
    <property type="protein sequence ID" value="CAF4846805.1"/>
    <property type="molecule type" value="Genomic_DNA"/>
</dbReference>
<accession>A0A8S3BPY6</accession>
<dbReference type="EMBL" id="CAJOBJ010188120">
    <property type="protein sequence ID" value="CAF4943556.1"/>
    <property type="molecule type" value="Genomic_DNA"/>
</dbReference>
<dbReference type="Pfam" id="PF23726">
    <property type="entry name" value="Beta-prop_RSE1_2nd"/>
    <property type="match status" value="1"/>
</dbReference>
<evidence type="ECO:0000259" key="1">
    <source>
        <dbReference type="Pfam" id="PF23726"/>
    </source>
</evidence>
<name>A0A8S3BPY6_9BILA</name>
<dbReference type="InterPro" id="IPR015943">
    <property type="entry name" value="WD40/YVTN_repeat-like_dom_sf"/>
</dbReference>
<dbReference type="EMBL" id="CAJOBH010124093">
    <property type="protein sequence ID" value="CAF4726384.1"/>
    <property type="molecule type" value="Genomic_DNA"/>
</dbReference>
<organism evidence="4 6">
    <name type="scientific">Rotaria magnacalcarata</name>
    <dbReference type="NCBI Taxonomy" id="392030"/>
    <lineage>
        <taxon>Eukaryota</taxon>
        <taxon>Metazoa</taxon>
        <taxon>Spiralia</taxon>
        <taxon>Gnathifera</taxon>
        <taxon>Rotifera</taxon>
        <taxon>Eurotatoria</taxon>
        <taxon>Bdelloidea</taxon>
        <taxon>Philodinida</taxon>
        <taxon>Philodinidae</taxon>
        <taxon>Rotaria</taxon>
    </lineage>
</organism>
<feature type="non-terminal residue" evidence="4">
    <location>
        <position position="64"/>
    </location>
</feature>
<proteinExistence type="predicted"/>
<gene>
    <name evidence="2" type="ORF">BYL167_LOCUS44845</name>
    <name evidence="3" type="ORF">BYL167_LOCUS45087</name>
    <name evidence="4" type="ORF">GIL414_LOCUS49200</name>
    <name evidence="5" type="ORF">GIL414_LOCUS53951</name>
</gene>
<sequence length="64" mass="7368">EIEEIELPAFDFQHQTLCCTNVTSNQYIQITTYSIRLIGNNGQDLFVEWRNENNEITVASSNTT</sequence>
<dbReference type="Gene3D" id="2.130.10.10">
    <property type="entry name" value="YVTN repeat-like/Quinoprotein amine dehydrogenase"/>
    <property type="match status" value="1"/>
</dbReference>
<evidence type="ECO:0000313" key="4">
    <source>
        <dbReference type="EMBL" id="CAF4846805.1"/>
    </source>
</evidence>
<dbReference type="AlphaFoldDB" id="A0A8S3BPY6"/>
<comment type="caution">
    <text evidence="4">The sequence shown here is derived from an EMBL/GenBank/DDBJ whole genome shotgun (WGS) entry which is preliminary data.</text>
</comment>
<dbReference type="EMBL" id="CAJOBH010122840">
    <property type="protein sequence ID" value="CAF4720186.1"/>
    <property type="molecule type" value="Genomic_DNA"/>
</dbReference>
<dbReference type="Proteomes" id="UP000681967">
    <property type="component" value="Unassembled WGS sequence"/>
</dbReference>
<feature type="domain" description="RSE1/DDB1/CPSF1 second beta-propeller" evidence="1">
    <location>
        <begin position="2"/>
        <end position="63"/>
    </location>
</feature>
<evidence type="ECO:0000313" key="3">
    <source>
        <dbReference type="EMBL" id="CAF4726384.1"/>
    </source>
</evidence>